<dbReference type="GO" id="GO:0003824">
    <property type="term" value="F:catalytic activity"/>
    <property type="evidence" value="ECO:0007669"/>
    <property type="project" value="InterPro"/>
</dbReference>
<dbReference type="PANTHER" id="PTHR46648">
    <property type="entry name" value="HIT FAMILY PROTEIN 1"/>
    <property type="match status" value="1"/>
</dbReference>
<dbReference type="InterPro" id="IPR036265">
    <property type="entry name" value="HIT-like_sf"/>
</dbReference>
<dbReference type="PRINTS" id="PR00332">
    <property type="entry name" value="HISTRIAD"/>
</dbReference>
<dbReference type="GO" id="GO:0009117">
    <property type="term" value="P:nucleotide metabolic process"/>
    <property type="evidence" value="ECO:0007669"/>
    <property type="project" value="TreeGrafter"/>
</dbReference>
<reference evidence="5" key="1">
    <citation type="journal article" date="2021" name="PeerJ">
        <title>Extensive microbial diversity within the chicken gut microbiome revealed by metagenomics and culture.</title>
        <authorList>
            <person name="Gilroy R."/>
            <person name="Ravi A."/>
            <person name="Getino M."/>
            <person name="Pursley I."/>
            <person name="Horton D.L."/>
            <person name="Alikhan N.F."/>
            <person name="Baker D."/>
            <person name="Gharbi K."/>
            <person name="Hall N."/>
            <person name="Watson M."/>
            <person name="Adriaenssens E.M."/>
            <person name="Foster-Nyarko E."/>
            <person name="Jarju S."/>
            <person name="Secka A."/>
            <person name="Antonio M."/>
            <person name="Oren A."/>
            <person name="Chaudhuri R.R."/>
            <person name="La Ragione R."/>
            <person name="Hildebrand F."/>
            <person name="Pallen M.J."/>
        </authorList>
    </citation>
    <scope>NUCLEOTIDE SEQUENCE</scope>
    <source>
        <strain evidence="5">ChiBcec15-1070</strain>
    </source>
</reference>
<dbReference type="Gene3D" id="3.30.428.10">
    <property type="entry name" value="HIT-like"/>
    <property type="match status" value="1"/>
</dbReference>
<feature type="active site" description="Tele-AMP-histidine intermediate" evidence="1">
    <location>
        <position position="93"/>
    </location>
</feature>
<dbReference type="Proteomes" id="UP000823926">
    <property type="component" value="Unassembled WGS sequence"/>
</dbReference>
<dbReference type="SUPFAM" id="SSF54197">
    <property type="entry name" value="HIT-like"/>
    <property type="match status" value="1"/>
</dbReference>
<sequence length="128" mass="14246">MASIFSKIIRGEIPSYKIAEDESFYAFLDINPLAEGHTLVVPKREVDYLFDLEDDELAAMMVFAKKVAAHIRAAVPCERIGVAVIGLDVPHAHIHLVPISQGGDLDFSRPKLKLSPEQFQAIQSKIQF</sequence>
<dbReference type="InterPro" id="IPR011146">
    <property type="entry name" value="HIT-like"/>
</dbReference>
<evidence type="ECO:0000256" key="3">
    <source>
        <dbReference type="PROSITE-ProRule" id="PRU00464"/>
    </source>
</evidence>
<comment type="caution">
    <text evidence="5">The sequence shown here is derived from an EMBL/GenBank/DDBJ whole genome shotgun (WGS) entry which is preliminary data.</text>
</comment>
<feature type="domain" description="HIT" evidence="4">
    <location>
        <begin position="4"/>
        <end position="107"/>
    </location>
</feature>
<evidence type="ECO:0000256" key="1">
    <source>
        <dbReference type="PIRSR" id="PIRSR601310-1"/>
    </source>
</evidence>
<dbReference type="PANTHER" id="PTHR46648:SF1">
    <property type="entry name" value="ADENOSINE 5'-MONOPHOSPHORAMIDASE HNT1"/>
    <property type="match status" value="1"/>
</dbReference>
<dbReference type="Pfam" id="PF01230">
    <property type="entry name" value="HIT"/>
    <property type="match status" value="1"/>
</dbReference>
<evidence type="ECO:0000313" key="5">
    <source>
        <dbReference type="EMBL" id="HIW10433.1"/>
    </source>
</evidence>
<dbReference type="PROSITE" id="PS51084">
    <property type="entry name" value="HIT_2"/>
    <property type="match status" value="1"/>
</dbReference>
<evidence type="ECO:0000313" key="6">
    <source>
        <dbReference type="Proteomes" id="UP000823926"/>
    </source>
</evidence>
<organism evidence="5 6">
    <name type="scientific">Candidatus Rikenella faecigallinarum</name>
    <dbReference type="NCBI Taxonomy" id="2838745"/>
    <lineage>
        <taxon>Bacteria</taxon>
        <taxon>Pseudomonadati</taxon>
        <taxon>Bacteroidota</taxon>
        <taxon>Bacteroidia</taxon>
        <taxon>Bacteroidales</taxon>
        <taxon>Rikenellaceae</taxon>
        <taxon>Rikenella</taxon>
    </lineage>
</organism>
<proteinExistence type="predicted"/>
<evidence type="ECO:0000256" key="2">
    <source>
        <dbReference type="PIRSR" id="PIRSR601310-3"/>
    </source>
</evidence>
<reference evidence="5" key="2">
    <citation type="submission" date="2021-04" db="EMBL/GenBank/DDBJ databases">
        <authorList>
            <person name="Gilroy R."/>
        </authorList>
    </citation>
    <scope>NUCLEOTIDE SEQUENCE</scope>
    <source>
        <strain evidence="5">ChiBcec15-1070</strain>
    </source>
</reference>
<dbReference type="InterPro" id="IPR001310">
    <property type="entry name" value="Histidine_triad_HIT"/>
</dbReference>
<feature type="short sequence motif" description="Histidine triad motif" evidence="2 3">
    <location>
        <begin position="91"/>
        <end position="95"/>
    </location>
</feature>
<dbReference type="AlphaFoldDB" id="A0A9D1QC86"/>
<protein>
    <submittedName>
        <fullName evidence="5">HIT family protein</fullName>
    </submittedName>
</protein>
<name>A0A9D1QC86_9BACT</name>
<accession>A0A9D1QC86</accession>
<evidence type="ECO:0000259" key="4">
    <source>
        <dbReference type="PROSITE" id="PS51084"/>
    </source>
</evidence>
<gene>
    <name evidence="5" type="ORF">H9888_02925</name>
</gene>
<dbReference type="EMBL" id="DXHL01000017">
    <property type="protein sequence ID" value="HIW10433.1"/>
    <property type="molecule type" value="Genomic_DNA"/>
</dbReference>